<evidence type="ECO:0000256" key="2">
    <source>
        <dbReference type="SAM" id="MobiDB-lite"/>
    </source>
</evidence>
<dbReference type="AlphaFoldDB" id="A0A3P7P0E1"/>
<protein>
    <submittedName>
        <fullName evidence="4">C4-dicarboxylate ABC transporter substrate-binding protein</fullName>
    </submittedName>
</protein>
<gene>
    <name evidence="4" type="ORF">PATL70BA_2944</name>
</gene>
<feature type="region of interest" description="Disordered" evidence="2">
    <location>
        <begin position="22"/>
        <end position="48"/>
    </location>
</feature>
<organism evidence="4 5">
    <name type="scientific">Petrocella atlantisensis</name>
    <dbReference type="NCBI Taxonomy" id="2173034"/>
    <lineage>
        <taxon>Bacteria</taxon>
        <taxon>Bacillati</taxon>
        <taxon>Bacillota</taxon>
        <taxon>Clostridia</taxon>
        <taxon>Lachnospirales</taxon>
        <taxon>Vallitaleaceae</taxon>
        <taxon>Petrocella</taxon>
    </lineage>
</organism>
<keyword evidence="1 3" id="KW-0732">Signal</keyword>
<dbReference type="InterPro" id="IPR018389">
    <property type="entry name" value="DctP_fam"/>
</dbReference>
<proteinExistence type="predicted"/>
<dbReference type="PANTHER" id="PTHR33376">
    <property type="match status" value="1"/>
</dbReference>
<dbReference type="InterPro" id="IPR038404">
    <property type="entry name" value="TRAP_DctP_sf"/>
</dbReference>
<dbReference type="GO" id="GO:0055085">
    <property type="term" value="P:transmembrane transport"/>
    <property type="evidence" value="ECO:0007669"/>
    <property type="project" value="InterPro"/>
</dbReference>
<evidence type="ECO:0000313" key="4">
    <source>
        <dbReference type="EMBL" id="VDN48854.1"/>
    </source>
</evidence>
<dbReference type="Pfam" id="PF03480">
    <property type="entry name" value="DctP"/>
    <property type="match status" value="1"/>
</dbReference>
<dbReference type="Proteomes" id="UP000279029">
    <property type="component" value="Chromosome"/>
</dbReference>
<dbReference type="GO" id="GO:0030246">
    <property type="term" value="F:carbohydrate binding"/>
    <property type="evidence" value="ECO:0007669"/>
    <property type="project" value="TreeGrafter"/>
</dbReference>
<dbReference type="Gene3D" id="3.40.190.170">
    <property type="entry name" value="Bacterial extracellular solute-binding protein, family 7"/>
    <property type="match status" value="1"/>
</dbReference>
<reference evidence="4 5" key="1">
    <citation type="submission" date="2018-09" db="EMBL/GenBank/DDBJ databases">
        <authorList>
            <person name="Postec A."/>
        </authorList>
    </citation>
    <scope>NUCLEOTIDE SEQUENCE [LARGE SCALE GENOMIC DNA]</scope>
    <source>
        <strain evidence="4">70B-A</strain>
    </source>
</reference>
<accession>A0A3P7P0E1</accession>
<dbReference type="PANTHER" id="PTHR33376:SF2">
    <property type="entry name" value="DICARBOXYLATE-BINDING PERIPLASMIC PROTEIN"/>
    <property type="match status" value="1"/>
</dbReference>
<sequence>MKKLLSMLLVAVMIMSLAGCASEEAPSNETGETEAETTGETTETETEAPAAEVITLRVAHNQTSLDNPYQFGLNKFAEEIARLSGGTIVAEVFPGTLGTNENELAMKLTTDSVDMVVASPGFMAGTGVQEFDLLSLLYLFDSFDHWETTIDGEFGDTMKDLIVEKTNNDFKVVGYYSSGVRNYYGKKPITVPSDSAGLNIRLQGSPVQQEFWKSAGANPISVGWAELYQALNTGTADAAENDHTNMMLQGHHTTDNGKYTSLTYHDYTTRLLLMNGHAFDKFTEEQQGWILEAAEASVAEERAVTYKMLDESRDKILADGGEINEVDLEAFKTLALPIQDKYAEENNLQDLLELTRK</sequence>
<evidence type="ECO:0000256" key="3">
    <source>
        <dbReference type="SAM" id="SignalP"/>
    </source>
</evidence>
<dbReference type="OrthoDB" id="9815946at2"/>
<dbReference type="KEGG" id="cbar:PATL70BA_2944"/>
<dbReference type="PROSITE" id="PS51257">
    <property type="entry name" value="PROKAR_LIPOPROTEIN"/>
    <property type="match status" value="1"/>
</dbReference>
<feature type="compositionally biased region" description="Acidic residues" evidence="2">
    <location>
        <begin position="31"/>
        <end position="46"/>
    </location>
</feature>
<feature type="chain" id="PRO_5038885413" evidence="3">
    <location>
        <begin position="22"/>
        <end position="357"/>
    </location>
</feature>
<keyword evidence="5" id="KW-1185">Reference proteome</keyword>
<dbReference type="NCBIfam" id="NF037995">
    <property type="entry name" value="TRAP_S1"/>
    <property type="match status" value="1"/>
</dbReference>
<evidence type="ECO:0000256" key="1">
    <source>
        <dbReference type="ARBA" id="ARBA00022729"/>
    </source>
</evidence>
<name>A0A3P7P0E1_9FIRM</name>
<feature type="signal peptide" evidence="3">
    <location>
        <begin position="1"/>
        <end position="21"/>
    </location>
</feature>
<dbReference type="EMBL" id="LR130778">
    <property type="protein sequence ID" value="VDN48854.1"/>
    <property type="molecule type" value="Genomic_DNA"/>
</dbReference>
<evidence type="ECO:0000313" key="5">
    <source>
        <dbReference type="Proteomes" id="UP000279029"/>
    </source>
</evidence>
<dbReference type="CDD" id="cd13603">
    <property type="entry name" value="PBP2_TRAP_Siap_TeaA_like"/>
    <property type="match status" value="1"/>
</dbReference>
<dbReference type="RefSeq" id="WP_125137926.1">
    <property type="nucleotide sequence ID" value="NZ_LR130778.1"/>
</dbReference>